<evidence type="ECO:0000313" key="3">
    <source>
        <dbReference type="Proteomes" id="UP000585507"/>
    </source>
</evidence>
<comment type="caution">
    <text evidence="2">The sequence shown here is derived from an EMBL/GenBank/DDBJ whole genome shotgun (WGS) entry which is preliminary data.</text>
</comment>
<reference evidence="2 3" key="1">
    <citation type="submission" date="2020-08" db="EMBL/GenBank/DDBJ databases">
        <title>Genomic Encyclopedia of Type Strains, Phase IV (KMG-V): Genome sequencing to study the core and pangenomes of soil and plant-associated prokaryotes.</title>
        <authorList>
            <person name="Whitman W."/>
        </authorList>
    </citation>
    <scope>NUCLEOTIDE SEQUENCE [LARGE SCALE GENOMIC DNA]</scope>
    <source>
        <strain evidence="2 3">SEMIA 4084</strain>
    </source>
</reference>
<dbReference type="Proteomes" id="UP000585507">
    <property type="component" value="Unassembled WGS sequence"/>
</dbReference>
<keyword evidence="3" id="KW-1185">Reference proteome</keyword>
<gene>
    <name evidence="2" type="ORF">GGD55_001415</name>
</gene>
<organism evidence="2 3">
    <name type="scientific">Rhizobium giardinii</name>
    <dbReference type="NCBI Taxonomy" id="56731"/>
    <lineage>
        <taxon>Bacteria</taxon>
        <taxon>Pseudomonadati</taxon>
        <taxon>Pseudomonadota</taxon>
        <taxon>Alphaproteobacteria</taxon>
        <taxon>Hyphomicrobiales</taxon>
        <taxon>Rhizobiaceae</taxon>
        <taxon>Rhizobium/Agrobacterium group</taxon>
        <taxon>Rhizobium</taxon>
    </lineage>
</organism>
<accession>A0A7W8UA78</accession>
<evidence type="ECO:0000256" key="1">
    <source>
        <dbReference type="SAM" id="SignalP"/>
    </source>
</evidence>
<feature type="chain" id="PRO_5031495902" description="DUF3828 domain-containing protein" evidence="1">
    <location>
        <begin position="20"/>
        <end position="174"/>
    </location>
</feature>
<protein>
    <recommendedName>
        <fullName evidence="4">DUF3828 domain-containing protein</fullName>
    </recommendedName>
</protein>
<evidence type="ECO:0000313" key="2">
    <source>
        <dbReference type="EMBL" id="MBB5534732.1"/>
    </source>
</evidence>
<name>A0A7W8UA78_9HYPH</name>
<feature type="signal peptide" evidence="1">
    <location>
        <begin position="1"/>
        <end position="19"/>
    </location>
</feature>
<proteinExistence type="predicted"/>
<sequence>MKRLVLVLLASCAVSVAVAADPAAPVNEIMREAVKGWAEDAQTGEDYFSEARLQRIYSQDFAKAYREAAKFPAYDEGDSPFDYDVIVSGQDSCSIKDLNVSAGPDVEGKSDVAVTFDNTHCLGERAADWKPSELHFLVIEEAGHPVIDDIVRPNGVGSLKAELQGIASQGAGEQ</sequence>
<dbReference type="AlphaFoldDB" id="A0A7W8UA78"/>
<dbReference type="RefSeq" id="WP_018324699.1">
    <property type="nucleotide sequence ID" value="NZ_JACHBK010000003.1"/>
</dbReference>
<evidence type="ECO:0008006" key="4">
    <source>
        <dbReference type="Google" id="ProtNLM"/>
    </source>
</evidence>
<dbReference type="EMBL" id="JACHBK010000003">
    <property type="protein sequence ID" value="MBB5534732.1"/>
    <property type="molecule type" value="Genomic_DNA"/>
</dbReference>
<keyword evidence="1" id="KW-0732">Signal</keyword>